<proteinExistence type="predicted"/>
<evidence type="ECO:0000313" key="1">
    <source>
        <dbReference type="EMBL" id="KAI3688128.1"/>
    </source>
</evidence>
<name>A0ACB8YSN5_9ASTR</name>
<accession>A0ACB8YSN5</accession>
<gene>
    <name evidence="1" type="ORF">L1987_81836</name>
</gene>
<keyword evidence="2" id="KW-1185">Reference proteome</keyword>
<organism evidence="1 2">
    <name type="scientific">Smallanthus sonchifolius</name>
    <dbReference type="NCBI Taxonomy" id="185202"/>
    <lineage>
        <taxon>Eukaryota</taxon>
        <taxon>Viridiplantae</taxon>
        <taxon>Streptophyta</taxon>
        <taxon>Embryophyta</taxon>
        <taxon>Tracheophyta</taxon>
        <taxon>Spermatophyta</taxon>
        <taxon>Magnoliopsida</taxon>
        <taxon>eudicotyledons</taxon>
        <taxon>Gunneridae</taxon>
        <taxon>Pentapetalae</taxon>
        <taxon>asterids</taxon>
        <taxon>campanulids</taxon>
        <taxon>Asterales</taxon>
        <taxon>Asteraceae</taxon>
        <taxon>Asteroideae</taxon>
        <taxon>Heliantheae alliance</taxon>
        <taxon>Millerieae</taxon>
        <taxon>Smallanthus</taxon>
    </lineage>
</organism>
<dbReference type="Proteomes" id="UP001056120">
    <property type="component" value="Linkage Group LG27"/>
</dbReference>
<comment type="caution">
    <text evidence="1">The sequence shown here is derived from an EMBL/GenBank/DDBJ whole genome shotgun (WGS) entry which is preliminary data.</text>
</comment>
<evidence type="ECO:0000313" key="2">
    <source>
        <dbReference type="Proteomes" id="UP001056120"/>
    </source>
</evidence>
<protein>
    <submittedName>
        <fullName evidence="1">Uncharacterized protein</fullName>
    </submittedName>
</protein>
<dbReference type="EMBL" id="CM042044">
    <property type="protein sequence ID" value="KAI3688128.1"/>
    <property type="molecule type" value="Genomic_DNA"/>
</dbReference>
<reference evidence="2" key="1">
    <citation type="journal article" date="2022" name="Mol. Ecol. Resour.">
        <title>The genomes of chicory, endive, great burdock and yacon provide insights into Asteraceae palaeo-polyploidization history and plant inulin production.</title>
        <authorList>
            <person name="Fan W."/>
            <person name="Wang S."/>
            <person name="Wang H."/>
            <person name="Wang A."/>
            <person name="Jiang F."/>
            <person name="Liu H."/>
            <person name="Zhao H."/>
            <person name="Xu D."/>
            <person name="Zhang Y."/>
        </authorList>
    </citation>
    <scope>NUCLEOTIDE SEQUENCE [LARGE SCALE GENOMIC DNA]</scope>
    <source>
        <strain evidence="2">cv. Yunnan</strain>
    </source>
</reference>
<reference evidence="1 2" key="2">
    <citation type="journal article" date="2022" name="Mol. Ecol. Resour.">
        <title>The genomes of chicory, endive, great burdock and yacon provide insights into Asteraceae paleo-polyploidization history and plant inulin production.</title>
        <authorList>
            <person name="Fan W."/>
            <person name="Wang S."/>
            <person name="Wang H."/>
            <person name="Wang A."/>
            <person name="Jiang F."/>
            <person name="Liu H."/>
            <person name="Zhao H."/>
            <person name="Xu D."/>
            <person name="Zhang Y."/>
        </authorList>
    </citation>
    <scope>NUCLEOTIDE SEQUENCE [LARGE SCALE GENOMIC DNA]</scope>
    <source>
        <strain evidence="2">cv. Yunnan</strain>
        <tissue evidence="1">Leaves</tissue>
    </source>
</reference>
<sequence length="108" mass="12318">MRRRWKSYSESIHKPCHSPPPTEDAADVADRRRRWKPSLWLLCEDDEDGSNSLLNQQFSSKISDSARINSFSGELPLSLSNLTRISELGISENNFSGELSSDFITNWT</sequence>